<feature type="compositionally biased region" description="Acidic residues" evidence="1">
    <location>
        <begin position="95"/>
        <end position="105"/>
    </location>
</feature>
<proteinExistence type="predicted"/>
<evidence type="ECO:0000313" key="3">
    <source>
        <dbReference type="Proteomes" id="UP000664991"/>
    </source>
</evidence>
<accession>A0A836A9D1</accession>
<dbReference type="Proteomes" id="UP000664991">
    <property type="component" value="Unassembled WGS sequence"/>
</dbReference>
<comment type="caution">
    <text evidence="2">The sequence shown here is derived from an EMBL/GenBank/DDBJ whole genome shotgun (WGS) entry which is preliminary data.</text>
</comment>
<evidence type="ECO:0000256" key="1">
    <source>
        <dbReference type="SAM" id="MobiDB-lite"/>
    </source>
</evidence>
<sequence length="105" mass="11376">MQDCYSTKGQDTWAGQSNSPATNPQSQTGTVGKLRDHGSKVGRSTSPRAVPEDAQLASEYNWGGPELRDKGDPFAALSAHQELVPSQDQTLGIDDNWEDLETESQ</sequence>
<evidence type="ECO:0000313" key="2">
    <source>
        <dbReference type="EMBL" id="KAG5206552.1"/>
    </source>
</evidence>
<name>A0A836A9D1_SHEEP</name>
<feature type="region of interest" description="Disordered" evidence="1">
    <location>
        <begin position="1"/>
        <end position="54"/>
    </location>
</feature>
<feature type="compositionally biased region" description="Polar residues" evidence="1">
    <location>
        <begin position="1"/>
        <end position="30"/>
    </location>
</feature>
<gene>
    <name evidence="2" type="ORF">JEQ12_018125</name>
</gene>
<reference evidence="2 3" key="1">
    <citation type="submission" date="2020-12" db="EMBL/GenBank/DDBJ databases">
        <title>De novo assembly of Tibetan sheep genome.</title>
        <authorList>
            <person name="Li X."/>
        </authorList>
    </citation>
    <scope>NUCLEOTIDE SEQUENCE [LARGE SCALE GENOMIC DNA]</scope>
    <source>
        <tissue evidence="2">Heart</tissue>
    </source>
</reference>
<organism evidence="2 3">
    <name type="scientific">Ovis aries</name>
    <name type="common">Sheep</name>
    <dbReference type="NCBI Taxonomy" id="9940"/>
    <lineage>
        <taxon>Eukaryota</taxon>
        <taxon>Metazoa</taxon>
        <taxon>Chordata</taxon>
        <taxon>Craniata</taxon>
        <taxon>Vertebrata</taxon>
        <taxon>Euteleostomi</taxon>
        <taxon>Mammalia</taxon>
        <taxon>Eutheria</taxon>
        <taxon>Laurasiatheria</taxon>
        <taxon>Artiodactyla</taxon>
        <taxon>Ruminantia</taxon>
        <taxon>Pecora</taxon>
        <taxon>Bovidae</taxon>
        <taxon>Caprinae</taxon>
        <taxon>Ovis</taxon>
    </lineage>
</organism>
<feature type="region of interest" description="Disordered" evidence="1">
    <location>
        <begin position="82"/>
        <end position="105"/>
    </location>
</feature>
<dbReference type="EMBL" id="JAEMGP010000007">
    <property type="protein sequence ID" value="KAG5206552.1"/>
    <property type="molecule type" value="Genomic_DNA"/>
</dbReference>
<dbReference type="AlphaFoldDB" id="A0A836A9D1"/>
<protein>
    <submittedName>
        <fullName evidence="2">Uncharacterized protein</fullName>
    </submittedName>
</protein>